<dbReference type="GO" id="GO:0003700">
    <property type="term" value="F:DNA-binding transcription factor activity"/>
    <property type="evidence" value="ECO:0007669"/>
    <property type="project" value="InterPro"/>
</dbReference>
<dbReference type="PANTHER" id="PTHR30432:SF1">
    <property type="entry name" value="DNA-BINDING TRANSCRIPTIONAL DUAL REGULATOR MODE"/>
    <property type="match status" value="1"/>
</dbReference>
<dbReference type="InterPro" id="IPR036390">
    <property type="entry name" value="WH_DNA-bd_sf"/>
</dbReference>
<evidence type="ECO:0000256" key="1">
    <source>
        <dbReference type="SAM" id="MobiDB-lite"/>
    </source>
</evidence>
<comment type="caution">
    <text evidence="3">The sequence shown here is derived from an EMBL/GenBank/DDBJ whole genome shotgun (WGS) entry which is preliminary data.</text>
</comment>
<dbReference type="Pfam" id="PF00126">
    <property type="entry name" value="HTH_1"/>
    <property type="match status" value="1"/>
</dbReference>
<proteinExistence type="predicted"/>
<evidence type="ECO:0000259" key="2">
    <source>
        <dbReference type="Pfam" id="PF00126"/>
    </source>
</evidence>
<organism evidence="3 4">
    <name type="scientific">Thioalbus denitrificans</name>
    <dbReference type="NCBI Taxonomy" id="547122"/>
    <lineage>
        <taxon>Bacteria</taxon>
        <taxon>Pseudomonadati</taxon>
        <taxon>Pseudomonadota</taxon>
        <taxon>Gammaproteobacteria</taxon>
        <taxon>Chromatiales</taxon>
        <taxon>Ectothiorhodospiraceae</taxon>
        <taxon>Thioalbus</taxon>
    </lineage>
</organism>
<dbReference type="InterPro" id="IPR036388">
    <property type="entry name" value="WH-like_DNA-bd_sf"/>
</dbReference>
<accession>A0A369CF16</accession>
<dbReference type="InterPro" id="IPR051815">
    <property type="entry name" value="Molybdate_resp_trans_reg"/>
</dbReference>
<keyword evidence="4" id="KW-1185">Reference proteome</keyword>
<sequence length="133" mass="14232">MNEKTKVTSYRVRGRCWIESADGTFLGGGRVRLLEAIAAHGSISAAARALHMSYRRAWELVEAINRCAPAPLVEKQPGGRGGGGAVLTGTGSRAIHDYRALERRHQAFLETETGRLAPAADPAPPSTPSDKEP</sequence>
<dbReference type="AlphaFoldDB" id="A0A369CF16"/>
<feature type="domain" description="HTH lysR-type" evidence="2">
    <location>
        <begin position="31"/>
        <end position="91"/>
    </location>
</feature>
<dbReference type="Proteomes" id="UP000252707">
    <property type="component" value="Unassembled WGS sequence"/>
</dbReference>
<dbReference type="EMBL" id="QPJY01000003">
    <property type="protein sequence ID" value="RCX31276.1"/>
    <property type="molecule type" value="Genomic_DNA"/>
</dbReference>
<evidence type="ECO:0000313" key="3">
    <source>
        <dbReference type="EMBL" id="RCX31276.1"/>
    </source>
</evidence>
<gene>
    <name evidence="3" type="ORF">DFQ59_103244</name>
</gene>
<dbReference type="OrthoDB" id="9800709at2"/>
<reference evidence="3 4" key="1">
    <citation type="submission" date="2018-07" db="EMBL/GenBank/DDBJ databases">
        <title>Genomic Encyclopedia of Type Strains, Phase IV (KMG-IV): sequencing the most valuable type-strain genomes for metagenomic binning, comparative biology and taxonomic classification.</title>
        <authorList>
            <person name="Goeker M."/>
        </authorList>
    </citation>
    <scope>NUCLEOTIDE SEQUENCE [LARGE SCALE GENOMIC DNA]</scope>
    <source>
        <strain evidence="3 4">DSM 26407</strain>
    </source>
</reference>
<dbReference type="RefSeq" id="WP_114279448.1">
    <property type="nucleotide sequence ID" value="NZ_QPJY01000003.1"/>
</dbReference>
<dbReference type="SUPFAM" id="SSF46785">
    <property type="entry name" value="Winged helix' DNA-binding domain"/>
    <property type="match status" value="1"/>
</dbReference>
<dbReference type="InterPro" id="IPR000847">
    <property type="entry name" value="LysR_HTH_N"/>
</dbReference>
<protein>
    <submittedName>
        <fullName evidence="3">Molybdate transport system regulatory protein</fullName>
    </submittedName>
</protein>
<feature type="region of interest" description="Disordered" evidence="1">
    <location>
        <begin position="110"/>
        <end position="133"/>
    </location>
</feature>
<dbReference type="PANTHER" id="PTHR30432">
    <property type="entry name" value="TRANSCRIPTIONAL REGULATOR MODE"/>
    <property type="match status" value="1"/>
</dbReference>
<name>A0A369CF16_9GAMM</name>
<evidence type="ECO:0000313" key="4">
    <source>
        <dbReference type="Proteomes" id="UP000252707"/>
    </source>
</evidence>
<dbReference type="Gene3D" id="1.10.10.10">
    <property type="entry name" value="Winged helix-like DNA-binding domain superfamily/Winged helix DNA-binding domain"/>
    <property type="match status" value="1"/>
</dbReference>